<dbReference type="CDD" id="cd09272">
    <property type="entry name" value="RNase_HI_RT_Ty1"/>
    <property type="match status" value="1"/>
</dbReference>
<evidence type="ECO:0000313" key="1">
    <source>
        <dbReference type="EMBL" id="KMQ86360.1"/>
    </source>
</evidence>
<comment type="caution">
    <text evidence="1">The sequence shown here is derived from an EMBL/GenBank/DDBJ whole genome shotgun (WGS) entry which is preliminary data.</text>
</comment>
<proteinExistence type="predicted"/>
<gene>
    <name evidence="1" type="ORF">RF55_14664</name>
</gene>
<dbReference type="EMBL" id="LBMM01012192">
    <property type="protein sequence ID" value="KMQ86360.1"/>
    <property type="molecule type" value="Genomic_DNA"/>
</dbReference>
<name>A0A0J7N136_LASNI</name>
<protein>
    <submittedName>
        <fullName evidence="1">Reverse gag-pol polyprotein</fullName>
    </submittedName>
</protein>
<accession>A0A0J7N136</accession>
<evidence type="ECO:0000313" key="2">
    <source>
        <dbReference type="Proteomes" id="UP000036403"/>
    </source>
</evidence>
<dbReference type="STRING" id="67767.A0A0J7N136"/>
<dbReference type="PaxDb" id="67767-A0A0J7N136"/>
<keyword evidence="2" id="KW-1185">Reference proteome</keyword>
<organism evidence="1 2">
    <name type="scientific">Lasius niger</name>
    <name type="common">Black garden ant</name>
    <dbReference type="NCBI Taxonomy" id="67767"/>
    <lineage>
        <taxon>Eukaryota</taxon>
        <taxon>Metazoa</taxon>
        <taxon>Ecdysozoa</taxon>
        <taxon>Arthropoda</taxon>
        <taxon>Hexapoda</taxon>
        <taxon>Insecta</taxon>
        <taxon>Pterygota</taxon>
        <taxon>Neoptera</taxon>
        <taxon>Endopterygota</taxon>
        <taxon>Hymenoptera</taxon>
        <taxon>Apocrita</taxon>
        <taxon>Aculeata</taxon>
        <taxon>Formicoidea</taxon>
        <taxon>Formicidae</taxon>
        <taxon>Formicinae</taxon>
        <taxon>Lasius</taxon>
        <taxon>Lasius</taxon>
    </lineage>
</organism>
<dbReference type="Proteomes" id="UP000036403">
    <property type="component" value="Unassembled WGS sequence"/>
</dbReference>
<dbReference type="AlphaFoldDB" id="A0A0J7N136"/>
<dbReference type="OrthoDB" id="7758228at2759"/>
<reference evidence="1 2" key="1">
    <citation type="submission" date="2015-04" db="EMBL/GenBank/DDBJ databases">
        <title>Lasius niger genome sequencing.</title>
        <authorList>
            <person name="Konorov E.A."/>
            <person name="Nikitin M.A."/>
            <person name="Kirill M.V."/>
            <person name="Chang P."/>
        </authorList>
    </citation>
    <scope>NUCLEOTIDE SEQUENCE [LARGE SCALE GENOMIC DNA]</scope>
    <source>
        <tissue evidence="1">Whole</tissue>
    </source>
</reference>
<sequence>MQHDPTKIFADNQSCINYVINGKHSNRLKHIDTKHCFARDIYNKGQIEVRYCPTEDMIADMLTKPLGGVRIKKLRESIGLREWKKA</sequence>